<evidence type="ECO:0000313" key="2">
    <source>
        <dbReference type="Proteomes" id="UP000299102"/>
    </source>
</evidence>
<accession>A0A4C1V272</accession>
<protein>
    <submittedName>
        <fullName evidence="1">Uncharacterized protein</fullName>
    </submittedName>
</protein>
<dbReference type="AlphaFoldDB" id="A0A4C1V272"/>
<keyword evidence="2" id="KW-1185">Reference proteome</keyword>
<dbReference type="Proteomes" id="UP000299102">
    <property type="component" value="Unassembled WGS sequence"/>
</dbReference>
<evidence type="ECO:0000313" key="1">
    <source>
        <dbReference type="EMBL" id="GBP32891.1"/>
    </source>
</evidence>
<gene>
    <name evidence="1" type="ORF">EVAR_81681_1</name>
</gene>
<name>A0A4C1V272_EUMVA</name>
<dbReference type="EMBL" id="BGZK01000266">
    <property type="protein sequence ID" value="GBP32891.1"/>
    <property type="molecule type" value="Genomic_DNA"/>
</dbReference>
<comment type="caution">
    <text evidence="1">The sequence shown here is derived from an EMBL/GenBank/DDBJ whole genome shotgun (WGS) entry which is preliminary data.</text>
</comment>
<reference evidence="1 2" key="1">
    <citation type="journal article" date="2019" name="Commun. Biol.">
        <title>The bagworm genome reveals a unique fibroin gene that provides high tensile strength.</title>
        <authorList>
            <person name="Kono N."/>
            <person name="Nakamura H."/>
            <person name="Ohtoshi R."/>
            <person name="Tomita M."/>
            <person name="Numata K."/>
            <person name="Arakawa K."/>
        </authorList>
    </citation>
    <scope>NUCLEOTIDE SEQUENCE [LARGE SCALE GENOMIC DNA]</scope>
</reference>
<organism evidence="1 2">
    <name type="scientific">Eumeta variegata</name>
    <name type="common">Bagworm moth</name>
    <name type="synonym">Eumeta japonica</name>
    <dbReference type="NCBI Taxonomy" id="151549"/>
    <lineage>
        <taxon>Eukaryota</taxon>
        <taxon>Metazoa</taxon>
        <taxon>Ecdysozoa</taxon>
        <taxon>Arthropoda</taxon>
        <taxon>Hexapoda</taxon>
        <taxon>Insecta</taxon>
        <taxon>Pterygota</taxon>
        <taxon>Neoptera</taxon>
        <taxon>Endopterygota</taxon>
        <taxon>Lepidoptera</taxon>
        <taxon>Glossata</taxon>
        <taxon>Ditrysia</taxon>
        <taxon>Tineoidea</taxon>
        <taxon>Psychidae</taxon>
        <taxon>Oiketicinae</taxon>
        <taxon>Eumeta</taxon>
    </lineage>
</organism>
<proteinExistence type="predicted"/>
<sequence>MMNYLLLYGKRVAEWTASATAVAVYESHPTRRVVHEGRRTQTDGGTIPQAYTTTSILVQQNCVCRKCDQEPKEYKYPVCTTKHSKCSEYNQYSER</sequence>